<dbReference type="PANTHER" id="PTHR30012">
    <property type="entry name" value="GENERAL SECRETION PATHWAY PROTEIN"/>
    <property type="match status" value="1"/>
</dbReference>
<gene>
    <name evidence="9" type="ORF">C7B82_11340</name>
</gene>
<sequence>MLETARFFHQFAALLNAGIPVQQSLGMAGRDCSANLQRSLKEASLKVEAGHELADALKTRSPYFDTWTIALIRSAEYSGALAETFERLAIAAETQHRRQKLYNAVMVSAVIIAFAGVALLIALITRSTAFVFQPVFWVLVAIVAVGLLLKGHLSAIIGAGARQQFMATVPFLKGIAEARSLLYFTELELPLRCGVPLLQALELLRSHIPDVELQKSLTIASRQIQAGKTLSQSMTVKLPPLALQMLRTGEETGNVDAMLSKLAVYYESDLERKLKQLQATLQPLGILAAGALVLLIGMQAVTSMLKALPG</sequence>
<evidence type="ECO:0000259" key="8">
    <source>
        <dbReference type="Pfam" id="PF00482"/>
    </source>
</evidence>
<dbReference type="Gene3D" id="1.20.81.30">
    <property type="entry name" value="Type II secretion system (T2SS), domain F"/>
    <property type="match status" value="2"/>
</dbReference>
<dbReference type="PANTHER" id="PTHR30012:SF0">
    <property type="entry name" value="TYPE II SECRETION SYSTEM PROTEIN F-RELATED"/>
    <property type="match status" value="1"/>
</dbReference>
<accession>A0A2T1E9N4</accession>
<dbReference type="InterPro" id="IPR018076">
    <property type="entry name" value="T2SS_GspF_dom"/>
</dbReference>
<evidence type="ECO:0000313" key="9">
    <source>
        <dbReference type="EMBL" id="PSB29414.1"/>
    </source>
</evidence>
<evidence type="ECO:0000256" key="5">
    <source>
        <dbReference type="ARBA" id="ARBA00022989"/>
    </source>
</evidence>
<reference evidence="10" key="1">
    <citation type="submission" date="2018-02" db="EMBL/GenBank/DDBJ databases">
        <authorList>
            <person name="Moore K."/>
            <person name="Momper L."/>
        </authorList>
    </citation>
    <scope>NUCLEOTIDE SEQUENCE [LARGE SCALE GENOMIC DNA]</scope>
    <source>
        <strain evidence="10">ULC18</strain>
    </source>
</reference>
<dbReference type="EMBL" id="PVWK01000062">
    <property type="protein sequence ID" value="PSB29414.1"/>
    <property type="molecule type" value="Genomic_DNA"/>
</dbReference>
<keyword evidence="6 7" id="KW-0472">Membrane</keyword>
<evidence type="ECO:0000256" key="4">
    <source>
        <dbReference type="ARBA" id="ARBA00022692"/>
    </source>
</evidence>
<comment type="subcellular location">
    <subcellularLocation>
        <location evidence="1">Cell membrane</location>
        <topology evidence="1">Multi-pass membrane protein</topology>
    </subcellularLocation>
</comment>
<dbReference type="RefSeq" id="WP_106256408.1">
    <property type="nucleotide sequence ID" value="NZ_CAWNSW010000155.1"/>
</dbReference>
<evidence type="ECO:0000256" key="1">
    <source>
        <dbReference type="ARBA" id="ARBA00004651"/>
    </source>
</evidence>
<evidence type="ECO:0000256" key="6">
    <source>
        <dbReference type="ARBA" id="ARBA00023136"/>
    </source>
</evidence>
<keyword evidence="5 7" id="KW-1133">Transmembrane helix</keyword>
<evidence type="ECO:0000256" key="3">
    <source>
        <dbReference type="ARBA" id="ARBA00022475"/>
    </source>
</evidence>
<dbReference type="AlphaFoldDB" id="A0A2T1E9N4"/>
<reference evidence="9 10" key="2">
    <citation type="submission" date="2018-03" db="EMBL/GenBank/DDBJ databases">
        <title>The ancient ancestry and fast evolution of plastids.</title>
        <authorList>
            <person name="Moore K.R."/>
            <person name="Magnabosco C."/>
            <person name="Momper L."/>
            <person name="Gold D.A."/>
            <person name="Bosak T."/>
            <person name="Fournier G.P."/>
        </authorList>
    </citation>
    <scope>NUCLEOTIDE SEQUENCE [LARGE SCALE GENOMIC DNA]</scope>
    <source>
        <strain evidence="9 10">ULC18</strain>
    </source>
</reference>
<protein>
    <submittedName>
        <fullName evidence="9">Bacterial type II secretion system protein F domain protein</fullName>
    </submittedName>
</protein>
<feature type="domain" description="Type II secretion system protein GspF" evidence="8">
    <location>
        <begin position="7"/>
        <end position="124"/>
    </location>
</feature>
<keyword evidence="10" id="KW-1185">Reference proteome</keyword>
<name>A0A2T1E9N4_9CYAN</name>
<dbReference type="OrthoDB" id="458577at2"/>
<dbReference type="GO" id="GO:0005886">
    <property type="term" value="C:plasma membrane"/>
    <property type="evidence" value="ECO:0007669"/>
    <property type="project" value="UniProtKB-SubCell"/>
</dbReference>
<comment type="similarity">
    <text evidence="2">Belongs to the GSP F family.</text>
</comment>
<feature type="domain" description="Type II secretion system protein GspF" evidence="8">
    <location>
        <begin position="191"/>
        <end position="298"/>
    </location>
</feature>
<evidence type="ECO:0000313" key="10">
    <source>
        <dbReference type="Proteomes" id="UP000239576"/>
    </source>
</evidence>
<keyword evidence="3" id="KW-1003">Cell membrane</keyword>
<evidence type="ECO:0000256" key="2">
    <source>
        <dbReference type="ARBA" id="ARBA00005745"/>
    </source>
</evidence>
<feature type="transmembrane region" description="Helical" evidence="7">
    <location>
        <begin position="101"/>
        <end position="124"/>
    </location>
</feature>
<dbReference type="InterPro" id="IPR003004">
    <property type="entry name" value="GspF/PilC"/>
</dbReference>
<organism evidence="9 10">
    <name type="scientific">Stenomitos frigidus ULC18</name>
    <dbReference type="NCBI Taxonomy" id="2107698"/>
    <lineage>
        <taxon>Bacteria</taxon>
        <taxon>Bacillati</taxon>
        <taxon>Cyanobacteriota</taxon>
        <taxon>Cyanophyceae</taxon>
        <taxon>Leptolyngbyales</taxon>
        <taxon>Leptolyngbyaceae</taxon>
        <taxon>Stenomitos</taxon>
    </lineage>
</organism>
<comment type="caution">
    <text evidence="9">The sequence shown here is derived from an EMBL/GenBank/DDBJ whole genome shotgun (WGS) entry which is preliminary data.</text>
</comment>
<proteinExistence type="inferred from homology"/>
<dbReference type="Proteomes" id="UP000239576">
    <property type="component" value="Unassembled WGS sequence"/>
</dbReference>
<feature type="transmembrane region" description="Helical" evidence="7">
    <location>
        <begin position="281"/>
        <end position="301"/>
    </location>
</feature>
<feature type="transmembrane region" description="Helical" evidence="7">
    <location>
        <begin position="130"/>
        <end position="149"/>
    </location>
</feature>
<dbReference type="Pfam" id="PF00482">
    <property type="entry name" value="T2SSF"/>
    <property type="match status" value="2"/>
</dbReference>
<keyword evidence="4 7" id="KW-0812">Transmembrane</keyword>
<evidence type="ECO:0000256" key="7">
    <source>
        <dbReference type="SAM" id="Phobius"/>
    </source>
</evidence>
<dbReference type="InterPro" id="IPR042094">
    <property type="entry name" value="T2SS_GspF_sf"/>
</dbReference>